<organism evidence="2 3">
    <name type="scientific">Euplotes crassus</name>
    <dbReference type="NCBI Taxonomy" id="5936"/>
    <lineage>
        <taxon>Eukaryota</taxon>
        <taxon>Sar</taxon>
        <taxon>Alveolata</taxon>
        <taxon>Ciliophora</taxon>
        <taxon>Intramacronucleata</taxon>
        <taxon>Spirotrichea</taxon>
        <taxon>Hypotrichia</taxon>
        <taxon>Euplotida</taxon>
        <taxon>Euplotidae</taxon>
        <taxon>Moneuplotes</taxon>
    </lineage>
</organism>
<feature type="region of interest" description="Disordered" evidence="1">
    <location>
        <begin position="1"/>
        <end position="36"/>
    </location>
</feature>
<dbReference type="EMBL" id="CAMPGE010010863">
    <property type="protein sequence ID" value="CAI2369709.1"/>
    <property type="molecule type" value="Genomic_DNA"/>
</dbReference>
<feature type="compositionally biased region" description="Basic and acidic residues" evidence="1">
    <location>
        <begin position="1"/>
        <end position="18"/>
    </location>
</feature>
<evidence type="ECO:0000256" key="1">
    <source>
        <dbReference type="SAM" id="MobiDB-lite"/>
    </source>
</evidence>
<comment type="caution">
    <text evidence="2">The sequence shown here is derived from an EMBL/GenBank/DDBJ whole genome shotgun (WGS) entry which is preliminary data.</text>
</comment>
<dbReference type="Proteomes" id="UP001295684">
    <property type="component" value="Unassembled WGS sequence"/>
</dbReference>
<proteinExistence type="predicted"/>
<reference evidence="2" key="1">
    <citation type="submission" date="2023-07" db="EMBL/GenBank/DDBJ databases">
        <authorList>
            <consortium name="AG Swart"/>
            <person name="Singh M."/>
            <person name="Singh A."/>
            <person name="Seah K."/>
            <person name="Emmerich C."/>
        </authorList>
    </citation>
    <scope>NUCLEOTIDE SEQUENCE</scope>
    <source>
        <strain evidence="2">DP1</strain>
    </source>
</reference>
<evidence type="ECO:0000313" key="2">
    <source>
        <dbReference type="EMBL" id="CAI2369709.1"/>
    </source>
</evidence>
<name>A0AAD1UQX1_EUPCR</name>
<keyword evidence="3" id="KW-1185">Reference proteome</keyword>
<evidence type="ECO:0008006" key="4">
    <source>
        <dbReference type="Google" id="ProtNLM"/>
    </source>
</evidence>
<protein>
    <recommendedName>
        <fullName evidence="4">BZIP domain-containing protein</fullName>
    </recommendedName>
</protein>
<accession>A0AAD1UQX1</accession>
<gene>
    <name evidence="2" type="ORF">ECRASSUSDP1_LOCUS11012</name>
</gene>
<sequence>MSEPMKKRMKKEEGKEEILENTAGISGKERAKLHRERKKKYYQSLEKENATMKIEIKELKERLEVYEKETLRPKSIQNDDLVDRISMVSRLSQSETAKLEKLHKEDQYALKSLPKMYRKDESTVKYSSIENTKDTRGAFGSERVELLRELFKSFLENILPLENKGALYLFDKIPLARCIRAMKHDRNKFANGKTITGNEIVDKILNTKMSKNFLEFSKNHGKRHQKLVSEIRRLVKSLVKVRNKIFNCLNELQNFRINMKNAEEVSFSKEDQIKLFEMFSELEKEGCFDIHTIWQLEKKQGEEYRDEAELSE</sequence>
<evidence type="ECO:0000313" key="3">
    <source>
        <dbReference type="Proteomes" id="UP001295684"/>
    </source>
</evidence>
<dbReference type="AlphaFoldDB" id="A0AAD1UQX1"/>
<dbReference type="CDD" id="cd14686">
    <property type="entry name" value="bZIP"/>
    <property type="match status" value="1"/>
</dbReference>